<dbReference type="PANTHER" id="PTHR12081">
    <property type="entry name" value="TRANSCRIPTION FACTOR E2F"/>
    <property type="match status" value="1"/>
</dbReference>
<reference evidence="7" key="3">
    <citation type="submission" date="2023-05" db="EMBL/GenBank/DDBJ databases">
        <authorList>
            <person name="Smith C.H."/>
        </authorList>
    </citation>
    <scope>NUCLEOTIDE SEQUENCE</scope>
    <source>
        <strain evidence="7">CHS0354</strain>
        <tissue evidence="7">Mantle</tissue>
    </source>
</reference>
<dbReference type="PANTHER" id="PTHR12081:SF107">
    <property type="entry name" value="E2E3"/>
    <property type="match status" value="1"/>
</dbReference>
<feature type="compositionally biased region" description="Low complexity" evidence="5">
    <location>
        <begin position="82"/>
        <end position="110"/>
    </location>
</feature>
<dbReference type="Proteomes" id="UP001195483">
    <property type="component" value="Unassembled WGS sequence"/>
</dbReference>
<accession>A0AAE0RRI0</accession>
<evidence type="ECO:0000313" key="8">
    <source>
        <dbReference type="Proteomes" id="UP001195483"/>
    </source>
</evidence>
<gene>
    <name evidence="7" type="ORF">CHS0354_035609</name>
</gene>
<dbReference type="GO" id="GO:0090575">
    <property type="term" value="C:RNA polymerase II transcription regulator complex"/>
    <property type="evidence" value="ECO:0007669"/>
    <property type="project" value="TreeGrafter"/>
</dbReference>
<feature type="domain" description="E2F transcription factor CC-MB" evidence="6">
    <location>
        <begin position="14"/>
        <end position="72"/>
    </location>
</feature>
<dbReference type="InterPro" id="IPR037241">
    <property type="entry name" value="E2F-DP_heterodim"/>
</dbReference>
<keyword evidence="2" id="KW-0805">Transcription regulation</keyword>
<protein>
    <recommendedName>
        <fullName evidence="6">E2F transcription factor CC-MB domain-containing protein</fullName>
    </recommendedName>
</protein>
<comment type="similarity">
    <text evidence="1">Belongs to the E2F/DP family.</text>
</comment>
<keyword evidence="4" id="KW-0804">Transcription</keyword>
<evidence type="ECO:0000259" key="6">
    <source>
        <dbReference type="Pfam" id="PF16421"/>
    </source>
</evidence>
<evidence type="ECO:0000256" key="1">
    <source>
        <dbReference type="ARBA" id="ARBA00010940"/>
    </source>
</evidence>
<evidence type="ECO:0000256" key="4">
    <source>
        <dbReference type="ARBA" id="ARBA00023163"/>
    </source>
</evidence>
<comment type="caution">
    <text evidence="7">The sequence shown here is derived from an EMBL/GenBank/DDBJ whole genome shotgun (WGS) entry which is preliminary data.</text>
</comment>
<dbReference type="InterPro" id="IPR015633">
    <property type="entry name" value="E2F"/>
</dbReference>
<keyword evidence="8" id="KW-1185">Reference proteome</keyword>
<evidence type="ECO:0000313" key="7">
    <source>
        <dbReference type="EMBL" id="KAK3578408.1"/>
    </source>
</evidence>
<dbReference type="EMBL" id="JAEAOA010002074">
    <property type="protein sequence ID" value="KAK3578408.1"/>
    <property type="molecule type" value="Genomic_DNA"/>
</dbReference>
<sequence length="183" mass="20642">MCDSCRKFFFLNVKTCAYVTYQDIRSIKSLDEQTVIAIKAPPETRLEVPDPDKDIQIWLKSARGPIEVYLCPEDTPDQPPQSTIQENTSSSSSGEEESLCSSEDSASCDSFKSRPNLRNALLEDQDISPDLHTNLLQQTEDQDLDENFVSVEPPLTLDDFMFGLEEGEGISDLFDNFTFDLKI</sequence>
<proteinExistence type="inferred from homology"/>
<evidence type="ECO:0000256" key="5">
    <source>
        <dbReference type="SAM" id="MobiDB-lite"/>
    </source>
</evidence>
<evidence type="ECO:0000256" key="2">
    <source>
        <dbReference type="ARBA" id="ARBA00023015"/>
    </source>
</evidence>
<dbReference type="GO" id="GO:0046983">
    <property type="term" value="F:protein dimerization activity"/>
    <property type="evidence" value="ECO:0007669"/>
    <property type="project" value="InterPro"/>
</dbReference>
<dbReference type="AlphaFoldDB" id="A0AAE0RRI0"/>
<name>A0AAE0RRI0_9BIVA</name>
<reference evidence="7" key="1">
    <citation type="journal article" date="2021" name="Genome Biol. Evol.">
        <title>A High-Quality Reference Genome for a Parasitic Bivalve with Doubly Uniparental Inheritance (Bivalvia: Unionida).</title>
        <authorList>
            <person name="Smith C.H."/>
        </authorList>
    </citation>
    <scope>NUCLEOTIDE SEQUENCE</scope>
    <source>
        <strain evidence="7">CHS0354</strain>
    </source>
</reference>
<keyword evidence="3" id="KW-0238">DNA-binding</keyword>
<dbReference type="Gene3D" id="6.10.250.540">
    <property type="match status" value="1"/>
</dbReference>
<dbReference type="InterPro" id="IPR032198">
    <property type="entry name" value="E2F_CC-MB"/>
</dbReference>
<reference evidence="7" key="2">
    <citation type="journal article" date="2021" name="Genome Biol. Evol.">
        <title>Developing a high-quality reference genome for a parasitic bivalve with doubly uniparental inheritance (Bivalvia: Unionida).</title>
        <authorList>
            <person name="Smith C.H."/>
        </authorList>
    </citation>
    <scope>NUCLEOTIDE SEQUENCE</scope>
    <source>
        <strain evidence="7">CHS0354</strain>
        <tissue evidence="7">Mantle</tissue>
    </source>
</reference>
<dbReference type="SUPFAM" id="SSF144074">
    <property type="entry name" value="E2F-DP heterodimerization region"/>
    <property type="match status" value="1"/>
</dbReference>
<dbReference type="GO" id="GO:0000981">
    <property type="term" value="F:DNA-binding transcription factor activity, RNA polymerase II-specific"/>
    <property type="evidence" value="ECO:0007669"/>
    <property type="project" value="TreeGrafter"/>
</dbReference>
<feature type="region of interest" description="Disordered" evidence="5">
    <location>
        <begin position="70"/>
        <end position="111"/>
    </location>
</feature>
<evidence type="ECO:0000256" key="3">
    <source>
        <dbReference type="ARBA" id="ARBA00023125"/>
    </source>
</evidence>
<dbReference type="CDD" id="cd14660">
    <property type="entry name" value="E2F_DD"/>
    <property type="match status" value="1"/>
</dbReference>
<dbReference type="GO" id="GO:0000978">
    <property type="term" value="F:RNA polymerase II cis-regulatory region sequence-specific DNA binding"/>
    <property type="evidence" value="ECO:0007669"/>
    <property type="project" value="InterPro"/>
</dbReference>
<organism evidence="7 8">
    <name type="scientific">Potamilus streckersoni</name>
    <dbReference type="NCBI Taxonomy" id="2493646"/>
    <lineage>
        <taxon>Eukaryota</taxon>
        <taxon>Metazoa</taxon>
        <taxon>Spiralia</taxon>
        <taxon>Lophotrochozoa</taxon>
        <taxon>Mollusca</taxon>
        <taxon>Bivalvia</taxon>
        <taxon>Autobranchia</taxon>
        <taxon>Heteroconchia</taxon>
        <taxon>Palaeoheterodonta</taxon>
        <taxon>Unionida</taxon>
        <taxon>Unionoidea</taxon>
        <taxon>Unionidae</taxon>
        <taxon>Ambleminae</taxon>
        <taxon>Lampsilini</taxon>
        <taxon>Potamilus</taxon>
    </lineage>
</organism>
<dbReference type="Pfam" id="PF16421">
    <property type="entry name" value="E2F_CC-MB"/>
    <property type="match status" value="1"/>
</dbReference>